<evidence type="ECO:0000313" key="2">
    <source>
        <dbReference type="Proteomes" id="UP001519287"/>
    </source>
</evidence>
<organism evidence="1 2">
    <name type="scientific">Paenibacillus eucommiae</name>
    <dbReference type="NCBI Taxonomy" id="1355755"/>
    <lineage>
        <taxon>Bacteria</taxon>
        <taxon>Bacillati</taxon>
        <taxon>Bacillota</taxon>
        <taxon>Bacilli</taxon>
        <taxon>Bacillales</taxon>
        <taxon>Paenibacillaceae</taxon>
        <taxon>Paenibacillus</taxon>
    </lineage>
</organism>
<evidence type="ECO:0000313" key="1">
    <source>
        <dbReference type="EMBL" id="MBP1990340.1"/>
    </source>
</evidence>
<protein>
    <submittedName>
        <fullName evidence="1">Uncharacterized protein</fullName>
    </submittedName>
</protein>
<reference evidence="1 2" key="1">
    <citation type="submission" date="2021-03" db="EMBL/GenBank/DDBJ databases">
        <title>Genomic Encyclopedia of Type Strains, Phase IV (KMG-IV): sequencing the most valuable type-strain genomes for metagenomic binning, comparative biology and taxonomic classification.</title>
        <authorList>
            <person name="Goeker M."/>
        </authorList>
    </citation>
    <scope>NUCLEOTIDE SEQUENCE [LARGE SCALE GENOMIC DNA]</scope>
    <source>
        <strain evidence="1 2">DSM 26048</strain>
    </source>
</reference>
<comment type="caution">
    <text evidence="1">The sequence shown here is derived from an EMBL/GenBank/DDBJ whole genome shotgun (WGS) entry which is preliminary data.</text>
</comment>
<accession>A0ABS4IT78</accession>
<dbReference type="RefSeq" id="WP_209971116.1">
    <property type="nucleotide sequence ID" value="NZ_JAGGLB010000004.1"/>
</dbReference>
<dbReference type="EMBL" id="JAGGLB010000004">
    <property type="protein sequence ID" value="MBP1990340.1"/>
    <property type="molecule type" value="Genomic_DNA"/>
</dbReference>
<gene>
    <name evidence="1" type="ORF">J2Z66_001938</name>
</gene>
<dbReference type="Proteomes" id="UP001519287">
    <property type="component" value="Unassembled WGS sequence"/>
</dbReference>
<keyword evidence="2" id="KW-1185">Reference proteome</keyword>
<sequence length="105" mass="12040">MRIHLKFTTKGKIAIENFENAELIEIFTRYSHTLTKKHLVDIYVPVEANQNIVADGMLIVLIENVKCDVDTLFKELGRDIKVPLKKRLDGKLDTVFKTEIVAEKA</sequence>
<proteinExistence type="predicted"/>
<name>A0ABS4IT78_9BACL</name>